<dbReference type="GO" id="GO:0008939">
    <property type="term" value="F:nicotinate-nucleotide-dimethylbenzimidazole phosphoribosyltransferase activity"/>
    <property type="evidence" value="ECO:0007669"/>
    <property type="project" value="UniProtKB-UniRule"/>
</dbReference>
<dbReference type="HAMAP" id="MF_00230">
    <property type="entry name" value="CobT"/>
    <property type="match status" value="1"/>
</dbReference>
<keyword evidence="5 10" id="KW-0169">Cobalamin biosynthesis</keyword>
<dbReference type="InterPro" id="IPR036087">
    <property type="entry name" value="Nict_dMeBzImd_PRibTrfase_sf"/>
</dbReference>
<dbReference type="SUPFAM" id="SSF52733">
    <property type="entry name" value="Nicotinate mononucleotide:5,6-dimethylbenzimidazole phosphoribosyltransferase (CobT)"/>
    <property type="match status" value="1"/>
</dbReference>
<evidence type="ECO:0000256" key="1">
    <source>
        <dbReference type="ARBA" id="ARBA00005049"/>
    </source>
</evidence>
<dbReference type="EC" id="2.4.2.21" evidence="3 10"/>
<dbReference type="PANTHER" id="PTHR43463">
    <property type="entry name" value="NICOTINATE-NUCLEOTIDE--DIMETHYLBENZIMIDAZOLE PHOSPHORIBOSYLTRANSFERASE"/>
    <property type="match status" value="1"/>
</dbReference>
<dbReference type="InterPro" id="IPR003200">
    <property type="entry name" value="Nict_dMeBzImd_PRibTrfase"/>
</dbReference>
<evidence type="ECO:0000313" key="12">
    <source>
        <dbReference type="Proteomes" id="UP000477488"/>
    </source>
</evidence>
<dbReference type="UniPathway" id="UPA00061">
    <property type="reaction ID" value="UER00516"/>
</dbReference>
<evidence type="ECO:0000313" key="11">
    <source>
        <dbReference type="EMBL" id="MSS27475.1"/>
    </source>
</evidence>
<evidence type="ECO:0000256" key="3">
    <source>
        <dbReference type="ARBA" id="ARBA00011991"/>
    </source>
</evidence>
<evidence type="ECO:0000256" key="9">
    <source>
        <dbReference type="ARBA" id="ARBA00047340"/>
    </source>
</evidence>
<comment type="catalytic activity">
    <reaction evidence="9 10">
        <text>5,6-dimethylbenzimidazole + nicotinate beta-D-ribonucleotide = alpha-ribazole 5'-phosphate + nicotinate + H(+)</text>
        <dbReference type="Rhea" id="RHEA:11196"/>
        <dbReference type="ChEBI" id="CHEBI:15378"/>
        <dbReference type="ChEBI" id="CHEBI:15890"/>
        <dbReference type="ChEBI" id="CHEBI:32544"/>
        <dbReference type="ChEBI" id="CHEBI:57502"/>
        <dbReference type="ChEBI" id="CHEBI:57918"/>
        <dbReference type="EC" id="2.4.2.21"/>
    </reaction>
</comment>
<dbReference type="Gene3D" id="3.40.50.10210">
    <property type="match status" value="1"/>
</dbReference>
<dbReference type="EMBL" id="VUMH01000004">
    <property type="protein sequence ID" value="MSS27475.1"/>
    <property type="molecule type" value="Genomic_DNA"/>
</dbReference>
<keyword evidence="12" id="KW-1185">Reference proteome</keyword>
<organism evidence="11 12">
    <name type="scientific">Desulfovibrio porci</name>
    <dbReference type="NCBI Taxonomy" id="2605782"/>
    <lineage>
        <taxon>Bacteria</taxon>
        <taxon>Pseudomonadati</taxon>
        <taxon>Thermodesulfobacteriota</taxon>
        <taxon>Desulfovibrionia</taxon>
        <taxon>Desulfovibrionales</taxon>
        <taxon>Desulfovibrionaceae</taxon>
        <taxon>Desulfovibrio</taxon>
    </lineage>
</organism>
<dbReference type="AlphaFoldDB" id="A0A6L5XJW1"/>
<comment type="pathway">
    <text evidence="1 10">Nucleoside biosynthesis; alpha-ribazole biosynthesis; alpha-ribazole from 5,6-dimethylbenzimidazole: step 1/2.</text>
</comment>
<evidence type="ECO:0000256" key="10">
    <source>
        <dbReference type="HAMAP-Rule" id="MF_00230"/>
    </source>
</evidence>
<dbReference type="InterPro" id="IPR017846">
    <property type="entry name" value="Nict_dMeBzImd_PRibTrfase_bact"/>
</dbReference>
<keyword evidence="6 10" id="KW-0328">Glycosyltransferase</keyword>
<dbReference type="InterPro" id="IPR023195">
    <property type="entry name" value="Nict_dMeBzImd_PRibTrfase_N"/>
</dbReference>
<comment type="function">
    <text evidence="10">Catalyzes the synthesis of alpha-ribazole-5'-phosphate from nicotinate mononucleotide (NAMN) and 5,6-dimethylbenzimidazole (DMB).</text>
</comment>
<dbReference type="CDD" id="cd02439">
    <property type="entry name" value="DMB-PRT_CobT"/>
    <property type="match status" value="1"/>
</dbReference>
<dbReference type="Proteomes" id="UP000477488">
    <property type="component" value="Unassembled WGS sequence"/>
</dbReference>
<gene>
    <name evidence="10 11" type="primary">cobT</name>
    <name evidence="11" type="ORF">FYJ44_05295</name>
</gene>
<evidence type="ECO:0000256" key="2">
    <source>
        <dbReference type="ARBA" id="ARBA00007110"/>
    </source>
</evidence>
<evidence type="ECO:0000256" key="5">
    <source>
        <dbReference type="ARBA" id="ARBA00022573"/>
    </source>
</evidence>
<dbReference type="PANTHER" id="PTHR43463:SF1">
    <property type="entry name" value="NICOTINATE-NUCLEOTIDE--DIMETHYLBENZIMIDAZOLE PHOSPHORIBOSYLTRANSFERASE"/>
    <property type="match status" value="1"/>
</dbReference>
<keyword evidence="7 10" id="KW-0808">Transferase</keyword>
<dbReference type="NCBIfam" id="TIGR03160">
    <property type="entry name" value="cobT_DBIPRT"/>
    <property type="match status" value="1"/>
</dbReference>
<evidence type="ECO:0000256" key="7">
    <source>
        <dbReference type="ARBA" id="ARBA00022679"/>
    </source>
</evidence>
<evidence type="ECO:0000256" key="8">
    <source>
        <dbReference type="ARBA" id="ARBA00030686"/>
    </source>
</evidence>
<reference evidence="11 12" key="1">
    <citation type="submission" date="2019-09" db="EMBL/GenBank/DDBJ databases">
        <title>In-depth cultivation of the pig gut microbiome towards novel bacterial diversity and tailored functional studies.</title>
        <authorList>
            <person name="Wylensek D."/>
            <person name="Hitch T.C.A."/>
            <person name="Clavel T."/>
        </authorList>
    </citation>
    <scope>NUCLEOTIDE SEQUENCE [LARGE SCALE GENOMIC DNA]</scope>
    <source>
        <strain evidence="11 12">PG-178-WT-4</strain>
    </source>
</reference>
<accession>A0A6L5XJW1</accession>
<evidence type="ECO:0000256" key="4">
    <source>
        <dbReference type="ARBA" id="ARBA00015486"/>
    </source>
</evidence>
<protein>
    <recommendedName>
        <fullName evidence="4 10">Nicotinate-nucleotide--dimethylbenzimidazole phosphoribosyltransferase</fullName>
        <shortName evidence="10">NN:DBI PRT</shortName>
        <ecNumber evidence="3 10">2.4.2.21</ecNumber>
    </recommendedName>
    <alternativeName>
        <fullName evidence="8 10">N(1)-alpha-phosphoribosyltransferase</fullName>
    </alternativeName>
</protein>
<dbReference type="FunFam" id="3.40.50.10210:FF:000001">
    <property type="entry name" value="Nicotinate-nucleotide--dimethylbenzimidazole phosphoribosyltransferase"/>
    <property type="match status" value="1"/>
</dbReference>
<dbReference type="RefSeq" id="WP_154509874.1">
    <property type="nucleotide sequence ID" value="NZ_DBFWWU010000160.1"/>
</dbReference>
<dbReference type="Pfam" id="PF02277">
    <property type="entry name" value="DBI_PRT"/>
    <property type="match status" value="1"/>
</dbReference>
<proteinExistence type="inferred from homology"/>
<dbReference type="Gene3D" id="1.10.1610.10">
    <property type="match status" value="1"/>
</dbReference>
<feature type="active site" description="Proton acceptor" evidence="10">
    <location>
        <position position="341"/>
    </location>
</feature>
<name>A0A6L5XJW1_9BACT</name>
<dbReference type="NCBIfam" id="NF000996">
    <property type="entry name" value="PRK00105.1"/>
    <property type="match status" value="1"/>
</dbReference>
<comment type="similarity">
    <text evidence="2 10">Belongs to the CobT family.</text>
</comment>
<dbReference type="GO" id="GO:0009236">
    <property type="term" value="P:cobalamin biosynthetic process"/>
    <property type="evidence" value="ECO:0007669"/>
    <property type="project" value="UniProtKB-UniRule"/>
</dbReference>
<sequence length="379" mass="39033">MDKKISFTQAELERLFPGLRIERPRREDLDAAQAHLDNLTKPRGSLGRLEELARRLYAMRRGELPLSVSPALMLTVAGDHGVAAQGVSPFPQAVTRQMVMNFLHGGAAVNVLCRCGGLDLRVVDAGCAGGPFTPHPMLLDRRLGDGTADMSRGPAMSRETCLNGLRRGVDLAAEAAGRGYRCLGTGEMGIANSTAGTALYCALLGLDPDALTGPGAGSDPAMVRHKAGIVREALRVNASLLASGDPVDILAAVGGFEIAVMSGIMLGAAAQRLPVLVDGFICSAAYAAALAICPALADYAVLSHASAEPGHSPALSRLAHDGAAPDGGGEPLLHLGMRLGEGTGGALAYHLLRGAAAIYNDMATFDAAGVTATEADRTA</sequence>
<comment type="caution">
    <text evidence="11">The sequence shown here is derived from an EMBL/GenBank/DDBJ whole genome shotgun (WGS) entry which is preliminary data.</text>
</comment>
<evidence type="ECO:0000256" key="6">
    <source>
        <dbReference type="ARBA" id="ARBA00022676"/>
    </source>
</evidence>